<dbReference type="Proteomes" id="UP000600449">
    <property type="component" value="Unassembled WGS sequence"/>
</dbReference>
<accession>A0A917QKM3</accession>
<sequence length="209" mass="22695">MWFSLSSRKQKSAIYLCAGQLVGYKRVDLAVEAFTRMGKRLVVIGEGPERARLQAMAGPTISFLGRAPFDVLRESLARCRALVFPGEEDFGIVPVEAMASGRPVLAYGRGGAMDTVVPGVTGLLFERQTADDIVATVERFEREETRFDSFVLRRHATAFDASVFKRRMGALVEEALAASARLPVDDIAIARSRLAPAAPARVPLVATAP</sequence>
<name>A0A917QKM3_9HYPH</name>
<evidence type="ECO:0000259" key="1">
    <source>
        <dbReference type="Pfam" id="PF00534"/>
    </source>
</evidence>
<organism evidence="2 3">
    <name type="scientific">Salinarimonas ramus</name>
    <dbReference type="NCBI Taxonomy" id="690164"/>
    <lineage>
        <taxon>Bacteria</taxon>
        <taxon>Pseudomonadati</taxon>
        <taxon>Pseudomonadota</taxon>
        <taxon>Alphaproteobacteria</taxon>
        <taxon>Hyphomicrobiales</taxon>
        <taxon>Salinarimonadaceae</taxon>
        <taxon>Salinarimonas</taxon>
    </lineage>
</organism>
<protein>
    <recommendedName>
        <fullName evidence="1">Glycosyl transferase family 1 domain-containing protein</fullName>
    </recommendedName>
</protein>
<evidence type="ECO:0000313" key="2">
    <source>
        <dbReference type="EMBL" id="GGK55111.1"/>
    </source>
</evidence>
<evidence type="ECO:0000313" key="3">
    <source>
        <dbReference type="Proteomes" id="UP000600449"/>
    </source>
</evidence>
<dbReference type="Gene3D" id="3.40.50.2000">
    <property type="entry name" value="Glycogen Phosphorylase B"/>
    <property type="match status" value="1"/>
</dbReference>
<dbReference type="PANTHER" id="PTHR45947">
    <property type="entry name" value="SULFOQUINOVOSYL TRANSFERASE SQD2"/>
    <property type="match status" value="1"/>
</dbReference>
<proteinExistence type="predicted"/>
<dbReference type="GO" id="GO:0016757">
    <property type="term" value="F:glycosyltransferase activity"/>
    <property type="evidence" value="ECO:0007669"/>
    <property type="project" value="InterPro"/>
</dbReference>
<dbReference type="Pfam" id="PF00534">
    <property type="entry name" value="Glycos_transf_1"/>
    <property type="match status" value="1"/>
</dbReference>
<comment type="caution">
    <text evidence="2">The sequence shown here is derived from an EMBL/GenBank/DDBJ whole genome shotgun (WGS) entry which is preliminary data.</text>
</comment>
<dbReference type="SUPFAM" id="SSF53756">
    <property type="entry name" value="UDP-Glycosyltransferase/glycogen phosphorylase"/>
    <property type="match status" value="1"/>
</dbReference>
<dbReference type="PANTHER" id="PTHR45947:SF3">
    <property type="entry name" value="SULFOQUINOVOSYL TRANSFERASE SQD2"/>
    <property type="match status" value="1"/>
</dbReference>
<dbReference type="EMBL" id="BMMF01000022">
    <property type="protein sequence ID" value="GGK55111.1"/>
    <property type="molecule type" value="Genomic_DNA"/>
</dbReference>
<feature type="domain" description="Glycosyl transferase family 1" evidence="1">
    <location>
        <begin position="8"/>
        <end position="144"/>
    </location>
</feature>
<gene>
    <name evidence="2" type="ORF">GCM10011322_47280</name>
</gene>
<keyword evidence="3" id="KW-1185">Reference proteome</keyword>
<dbReference type="AlphaFoldDB" id="A0A917QKM3"/>
<reference evidence="2 3" key="1">
    <citation type="journal article" date="2014" name="Int. J. Syst. Evol. Microbiol.">
        <title>Complete genome sequence of Corynebacterium casei LMG S-19264T (=DSM 44701T), isolated from a smear-ripened cheese.</title>
        <authorList>
            <consortium name="US DOE Joint Genome Institute (JGI-PGF)"/>
            <person name="Walter F."/>
            <person name="Albersmeier A."/>
            <person name="Kalinowski J."/>
            <person name="Ruckert C."/>
        </authorList>
    </citation>
    <scope>NUCLEOTIDE SEQUENCE [LARGE SCALE GENOMIC DNA]</scope>
    <source>
        <strain evidence="2 3">CGMCC 1.9161</strain>
    </source>
</reference>
<dbReference type="InterPro" id="IPR050194">
    <property type="entry name" value="Glycosyltransferase_grp1"/>
</dbReference>
<dbReference type="InterPro" id="IPR001296">
    <property type="entry name" value="Glyco_trans_1"/>
</dbReference>